<evidence type="ECO:0000313" key="3">
    <source>
        <dbReference type="Proteomes" id="UP000448575"/>
    </source>
</evidence>
<evidence type="ECO:0000259" key="1">
    <source>
        <dbReference type="Pfam" id="PF00535"/>
    </source>
</evidence>
<dbReference type="GO" id="GO:0016740">
    <property type="term" value="F:transferase activity"/>
    <property type="evidence" value="ECO:0007669"/>
    <property type="project" value="UniProtKB-KW"/>
</dbReference>
<sequence length="296" mass="32869">MRVPAEISVIIATMAAPERAQSLQRAIASVRAASTRPVQVIVVVNGARSEAGLLEWLRQQTDVLLELAPEPSLPKAILRGRELVQTPYFATLDDDDEFLPGALDCRMQRMQQADQPALVVTNGIRRTAEGDRLTYSSMANIEQRPLPALFDFTWLQSCNGLYRSEAVGPDWFANYHAYAEWTWLAFSLAQAGKCIGVVDAPTYVNNDTPGSLSKSASYFAAYFALFQRMLAVRPPPNIEKLVRRRLGACLHEDSVRALAAGRRADAWLAHLRSLGQPGGLRFLSYTRRLLPGWPQD</sequence>
<dbReference type="Gene3D" id="3.90.550.10">
    <property type="entry name" value="Spore Coat Polysaccharide Biosynthesis Protein SpsA, Chain A"/>
    <property type="match status" value="1"/>
</dbReference>
<gene>
    <name evidence="2" type="ORF">GTP41_04350</name>
</gene>
<keyword evidence="3" id="KW-1185">Reference proteome</keyword>
<dbReference type="SUPFAM" id="SSF53448">
    <property type="entry name" value="Nucleotide-diphospho-sugar transferases"/>
    <property type="match status" value="1"/>
</dbReference>
<dbReference type="Pfam" id="PF00535">
    <property type="entry name" value="Glycos_transf_2"/>
    <property type="match status" value="1"/>
</dbReference>
<comment type="caution">
    <text evidence="2">The sequence shown here is derived from an EMBL/GenBank/DDBJ whole genome shotgun (WGS) entry which is preliminary data.</text>
</comment>
<dbReference type="InterPro" id="IPR029044">
    <property type="entry name" value="Nucleotide-diphossugar_trans"/>
</dbReference>
<keyword evidence="2" id="KW-0808">Transferase</keyword>
<dbReference type="Proteomes" id="UP000448575">
    <property type="component" value="Unassembled WGS sequence"/>
</dbReference>
<accession>A0A6N9HD06</accession>
<organism evidence="2 3">
    <name type="scientific">Pseudoduganella guangdongensis</name>
    <dbReference type="NCBI Taxonomy" id="2692179"/>
    <lineage>
        <taxon>Bacteria</taxon>
        <taxon>Pseudomonadati</taxon>
        <taxon>Pseudomonadota</taxon>
        <taxon>Betaproteobacteria</taxon>
        <taxon>Burkholderiales</taxon>
        <taxon>Oxalobacteraceae</taxon>
        <taxon>Telluria group</taxon>
        <taxon>Pseudoduganella</taxon>
    </lineage>
</organism>
<feature type="domain" description="Glycosyltransferase 2-like" evidence="1">
    <location>
        <begin position="8"/>
        <end position="139"/>
    </location>
</feature>
<dbReference type="RefSeq" id="WP_161024332.1">
    <property type="nucleotide sequence ID" value="NZ_WWCJ01000002.1"/>
</dbReference>
<name>A0A6N9HD06_9BURK</name>
<reference evidence="2 3" key="1">
    <citation type="submission" date="2019-12" db="EMBL/GenBank/DDBJ databases">
        <title>Novel species isolated from a subtropical stream in China.</title>
        <authorList>
            <person name="Lu H."/>
        </authorList>
    </citation>
    <scope>NUCLEOTIDE SEQUENCE [LARGE SCALE GENOMIC DNA]</scope>
    <source>
        <strain evidence="2 3">DS3</strain>
    </source>
</reference>
<protein>
    <submittedName>
        <fullName evidence="2">Glycosyltransferase</fullName>
    </submittedName>
</protein>
<evidence type="ECO:0000313" key="2">
    <source>
        <dbReference type="EMBL" id="MYN01326.1"/>
    </source>
</evidence>
<dbReference type="CDD" id="cd00761">
    <property type="entry name" value="Glyco_tranf_GTA_type"/>
    <property type="match status" value="1"/>
</dbReference>
<dbReference type="AlphaFoldDB" id="A0A6N9HD06"/>
<dbReference type="InterPro" id="IPR001173">
    <property type="entry name" value="Glyco_trans_2-like"/>
</dbReference>
<dbReference type="EMBL" id="WWCJ01000002">
    <property type="protein sequence ID" value="MYN01326.1"/>
    <property type="molecule type" value="Genomic_DNA"/>
</dbReference>
<proteinExistence type="predicted"/>